<sequence length="232" mass="25606">MALESPTATEHDKLMGADREVTLLQKLYQVDLAGARAIFQTFEGNRIAFYVLEFVSLTGDGILWILTVLPLLIVAWVFGFMKAITPGQSLFLVFFYLCQLVDIVFIIIFKLVFRRARPPHHKTDARFAGPDQHSFPSGHATRTFCLVGLVFYLAAYYPKALHDTLGAWAVKGMPVVAVMWAIAICFCRLALGRHYPSDVLAGSILGLCLEFPVAAVLIKCIAPNLMKGAVGV</sequence>
<feature type="transmembrane region" description="Helical" evidence="1">
    <location>
        <begin position="139"/>
        <end position="157"/>
    </location>
</feature>
<dbReference type="GO" id="GO:0042392">
    <property type="term" value="F:sphingosine-1-phosphate phosphatase activity"/>
    <property type="evidence" value="ECO:0007669"/>
    <property type="project" value="TreeGrafter"/>
</dbReference>
<feature type="transmembrane region" description="Helical" evidence="1">
    <location>
        <begin position="169"/>
        <end position="191"/>
    </location>
</feature>
<feature type="transmembrane region" description="Helical" evidence="1">
    <location>
        <begin position="90"/>
        <end position="113"/>
    </location>
</feature>
<dbReference type="PANTHER" id="PTHR14969">
    <property type="entry name" value="SPHINGOSINE-1-PHOSPHATE PHOSPHOHYDROLASE"/>
    <property type="match status" value="1"/>
</dbReference>
<dbReference type="InterPro" id="IPR000326">
    <property type="entry name" value="PAP2/HPO"/>
</dbReference>
<evidence type="ECO:0000256" key="1">
    <source>
        <dbReference type="SAM" id="Phobius"/>
    </source>
</evidence>
<dbReference type="PANTHER" id="PTHR14969:SF13">
    <property type="entry name" value="AT30094P"/>
    <property type="match status" value="1"/>
</dbReference>
<keyword evidence="1" id="KW-1133">Transmembrane helix</keyword>
<feature type="transmembrane region" description="Helical" evidence="1">
    <location>
        <begin position="61"/>
        <end position="78"/>
    </location>
</feature>
<dbReference type="Pfam" id="PF01569">
    <property type="entry name" value="PAP2"/>
    <property type="match status" value="1"/>
</dbReference>
<dbReference type="EMBL" id="KI913961">
    <property type="protein sequence ID" value="ETW02297.1"/>
    <property type="molecule type" value="Genomic_DNA"/>
</dbReference>
<gene>
    <name evidence="3" type="ORF">H310_05845</name>
</gene>
<proteinExistence type="predicted"/>
<accession>A0A024U8U3</accession>
<evidence type="ECO:0000259" key="2">
    <source>
        <dbReference type="SMART" id="SM00014"/>
    </source>
</evidence>
<name>A0A024U8U3_9STRA</name>
<evidence type="ECO:0000313" key="3">
    <source>
        <dbReference type="EMBL" id="ETW02297.1"/>
    </source>
</evidence>
<feature type="domain" description="Phosphatidic acid phosphatase type 2/haloperoxidase" evidence="2">
    <location>
        <begin position="92"/>
        <end position="214"/>
    </location>
</feature>
<dbReference type="OrthoDB" id="10266771at2759"/>
<dbReference type="GeneID" id="20082895"/>
<dbReference type="AlphaFoldDB" id="A0A024U8U3"/>
<reference evidence="3" key="1">
    <citation type="submission" date="2013-12" db="EMBL/GenBank/DDBJ databases">
        <title>The Genome Sequence of Aphanomyces invadans NJM9701.</title>
        <authorList>
            <consortium name="The Broad Institute Genomics Platform"/>
            <person name="Russ C."/>
            <person name="Tyler B."/>
            <person name="van West P."/>
            <person name="Dieguez-Uribeondo J."/>
            <person name="Young S.K."/>
            <person name="Zeng Q."/>
            <person name="Gargeya S."/>
            <person name="Fitzgerald M."/>
            <person name="Abouelleil A."/>
            <person name="Alvarado L."/>
            <person name="Chapman S.B."/>
            <person name="Gainer-Dewar J."/>
            <person name="Goldberg J."/>
            <person name="Griggs A."/>
            <person name="Gujja S."/>
            <person name="Hansen M."/>
            <person name="Howarth C."/>
            <person name="Imamovic A."/>
            <person name="Ireland A."/>
            <person name="Larimer J."/>
            <person name="McCowan C."/>
            <person name="Murphy C."/>
            <person name="Pearson M."/>
            <person name="Poon T.W."/>
            <person name="Priest M."/>
            <person name="Roberts A."/>
            <person name="Saif S."/>
            <person name="Shea T."/>
            <person name="Sykes S."/>
            <person name="Wortman J."/>
            <person name="Nusbaum C."/>
            <person name="Birren B."/>
        </authorList>
    </citation>
    <scope>NUCLEOTIDE SEQUENCE [LARGE SCALE GENOMIC DNA]</scope>
    <source>
        <strain evidence="3">NJM9701</strain>
    </source>
</reference>
<organism evidence="3">
    <name type="scientific">Aphanomyces invadans</name>
    <dbReference type="NCBI Taxonomy" id="157072"/>
    <lineage>
        <taxon>Eukaryota</taxon>
        <taxon>Sar</taxon>
        <taxon>Stramenopiles</taxon>
        <taxon>Oomycota</taxon>
        <taxon>Saprolegniomycetes</taxon>
        <taxon>Saprolegniales</taxon>
        <taxon>Verrucalvaceae</taxon>
        <taxon>Aphanomyces</taxon>
    </lineage>
</organism>
<keyword evidence="1" id="KW-0812">Transmembrane</keyword>
<keyword evidence="1" id="KW-0472">Membrane</keyword>
<dbReference type="SUPFAM" id="SSF48317">
    <property type="entry name" value="Acid phosphatase/Vanadium-dependent haloperoxidase"/>
    <property type="match status" value="1"/>
</dbReference>
<dbReference type="eggNOG" id="KOG4268">
    <property type="taxonomic scope" value="Eukaryota"/>
</dbReference>
<dbReference type="SMART" id="SM00014">
    <property type="entry name" value="acidPPc"/>
    <property type="match status" value="1"/>
</dbReference>
<feature type="transmembrane region" description="Helical" evidence="1">
    <location>
        <begin position="197"/>
        <end position="218"/>
    </location>
</feature>
<dbReference type="InterPro" id="IPR036938">
    <property type="entry name" value="PAP2/HPO_sf"/>
</dbReference>
<dbReference type="RefSeq" id="XP_008868902.1">
    <property type="nucleotide sequence ID" value="XM_008870680.1"/>
</dbReference>
<dbReference type="VEuPathDB" id="FungiDB:H310_05845"/>
<protein>
    <recommendedName>
        <fullName evidence="2">Phosphatidic acid phosphatase type 2/haloperoxidase domain-containing protein</fullName>
    </recommendedName>
</protein>
<dbReference type="Gene3D" id="1.20.144.10">
    <property type="entry name" value="Phosphatidic acid phosphatase type 2/haloperoxidase"/>
    <property type="match status" value="1"/>
</dbReference>